<comment type="caution">
    <text evidence="12">The sequence shown here is derived from an EMBL/GenBank/DDBJ whole genome shotgun (WGS) entry which is preliminary data.</text>
</comment>
<dbReference type="AlphaFoldDB" id="A0A177JEJ8"/>
<dbReference type="Gene3D" id="2.40.170.20">
    <property type="entry name" value="TonB-dependent receptor, beta-barrel domain"/>
    <property type="match status" value="1"/>
</dbReference>
<evidence type="ECO:0000256" key="4">
    <source>
        <dbReference type="ARBA" id="ARBA00022692"/>
    </source>
</evidence>
<reference evidence="12 13" key="1">
    <citation type="submission" date="2016-02" db="EMBL/GenBank/DDBJ databases">
        <authorList>
            <person name="Wen L."/>
            <person name="He K."/>
            <person name="Yang H."/>
        </authorList>
    </citation>
    <scope>NUCLEOTIDE SEQUENCE [LARGE SCALE GENOMIC DNA]</scope>
    <source>
        <strain evidence="12 13">CD09_2</strain>
    </source>
</reference>
<dbReference type="SUPFAM" id="SSF56935">
    <property type="entry name" value="Porins"/>
    <property type="match status" value="1"/>
</dbReference>
<evidence type="ECO:0000259" key="10">
    <source>
        <dbReference type="Pfam" id="PF00593"/>
    </source>
</evidence>
<sequence length="662" mass="72900">MVSSLPVQVLAGEELVHRRQGGLGETLAGLPGIHLDNFGGGASRPVIRGQTLPRIEILSDGANLFDASSVSPDHAVSTDPLLLDAIEVQRGTATIRYGGNAQNGAVNLIDSKVPKAVPEGGLTSATEVRYGTGDEEKTIVGRVTAGIGQFAIHAEGSRRRAGDYDVPAGYGSDRLRDSFANNSSYAFGASWGTSKGYIGEAYSRMDAEYGLQGHSHANEVCHTHGDPLLHCETHGSYTDPFEGIDDSHTAYIRLKSERVDVRADYDDLLPGLAHARMRLSYTDYKHDEIDGVVIPTSYYNETYDARLELTHNPLFGFTGTLGGQYTKTSFGGLDMNTGHIAGNYLYFEYESEQYGVFLTERRSFGPVDIELGARKDWRKAGLIKKQQIYKAFVPNKEHNPFSVSFGTTWHLDSDYSLGLNFARTQRAPNLREIYANGNNLATNSLEIGLTRPMSGMQGYYDQGDILETARSVDLTLRKTNGLTTFEIGTFYQDIDNYIFADMVDQDTGRGHLFLAYTAKDAKFYGIDGQVSHQVDATSRLTVFGDYVRAKFNDDQGNLPRISPGRLGARYNFDAGPLSAEAEYYHTFAQDKIVSYETRTGGYDMVNATLSYRLGIGEGDKSVEFYVRGTNLLNELAFAHTSFVKDQSPLRGRSLAFGMRHSF</sequence>
<comment type="similarity">
    <text evidence="8 9">Belongs to the TonB-dependent receptor family.</text>
</comment>
<evidence type="ECO:0000256" key="5">
    <source>
        <dbReference type="ARBA" id="ARBA00023077"/>
    </source>
</evidence>
<dbReference type="InterPro" id="IPR036942">
    <property type="entry name" value="Beta-barrel_TonB_sf"/>
</dbReference>
<evidence type="ECO:0008006" key="14">
    <source>
        <dbReference type="Google" id="ProtNLM"/>
    </source>
</evidence>
<keyword evidence="4 8" id="KW-0812">Transmembrane</keyword>
<name>A0A177JEJ8_SPHYA</name>
<dbReference type="InterPro" id="IPR039426">
    <property type="entry name" value="TonB-dep_rcpt-like"/>
</dbReference>
<dbReference type="Pfam" id="PF00593">
    <property type="entry name" value="TonB_dep_Rec_b-barrel"/>
    <property type="match status" value="1"/>
</dbReference>
<dbReference type="GO" id="GO:0044718">
    <property type="term" value="P:siderophore transmembrane transport"/>
    <property type="evidence" value="ECO:0007669"/>
    <property type="project" value="TreeGrafter"/>
</dbReference>
<dbReference type="EMBL" id="LSTR01000076">
    <property type="protein sequence ID" value="OAH39593.1"/>
    <property type="molecule type" value="Genomic_DNA"/>
</dbReference>
<gene>
    <name evidence="12" type="ORF">AX777_25780</name>
</gene>
<keyword evidence="2 8" id="KW-0813">Transport</keyword>
<dbReference type="PANTHER" id="PTHR30069">
    <property type="entry name" value="TONB-DEPENDENT OUTER MEMBRANE RECEPTOR"/>
    <property type="match status" value="1"/>
</dbReference>
<keyword evidence="7 8" id="KW-0998">Cell outer membrane</keyword>
<evidence type="ECO:0000256" key="2">
    <source>
        <dbReference type="ARBA" id="ARBA00022448"/>
    </source>
</evidence>
<evidence type="ECO:0000259" key="11">
    <source>
        <dbReference type="Pfam" id="PF07715"/>
    </source>
</evidence>
<organism evidence="12 13">
    <name type="scientific">Sphingobium yanoikuyae</name>
    <name type="common">Sphingomonas yanoikuyae</name>
    <dbReference type="NCBI Taxonomy" id="13690"/>
    <lineage>
        <taxon>Bacteria</taxon>
        <taxon>Pseudomonadati</taxon>
        <taxon>Pseudomonadota</taxon>
        <taxon>Alphaproteobacteria</taxon>
        <taxon>Sphingomonadales</taxon>
        <taxon>Sphingomonadaceae</taxon>
        <taxon>Sphingobium</taxon>
    </lineage>
</organism>
<protein>
    <recommendedName>
        <fullName evidence="14">TonB-dependent receptor</fullName>
    </recommendedName>
</protein>
<evidence type="ECO:0000256" key="9">
    <source>
        <dbReference type="RuleBase" id="RU003357"/>
    </source>
</evidence>
<dbReference type="PROSITE" id="PS52016">
    <property type="entry name" value="TONB_DEPENDENT_REC_3"/>
    <property type="match status" value="1"/>
</dbReference>
<feature type="domain" description="TonB-dependent receptor-like beta-barrel" evidence="10">
    <location>
        <begin position="236"/>
        <end position="631"/>
    </location>
</feature>
<dbReference type="GO" id="GO:0009279">
    <property type="term" value="C:cell outer membrane"/>
    <property type="evidence" value="ECO:0007669"/>
    <property type="project" value="UniProtKB-SubCell"/>
</dbReference>
<evidence type="ECO:0000256" key="8">
    <source>
        <dbReference type="PROSITE-ProRule" id="PRU01360"/>
    </source>
</evidence>
<accession>A0A177JEJ8</accession>
<comment type="subcellular location">
    <subcellularLocation>
        <location evidence="1 8">Cell outer membrane</location>
        <topology evidence="1 8">Multi-pass membrane protein</topology>
    </subcellularLocation>
</comment>
<dbReference type="Gene3D" id="2.170.130.10">
    <property type="entry name" value="TonB-dependent receptor, plug domain"/>
    <property type="match status" value="1"/>
</dbReference>
<proteinExistence type="inferred from homology"/>
<evidence type="ECO:0000256" key="7">
    <source>
        <dbReference type="ARBA" id="ARBA00023237"/>
    </source>
</evidence>
<keyword evidence="6 8" id="KW-0472">Membrane</keyword>
<dbReference type="InterPro" id="IPR012910">
    <property type="entry name" value="Plug_dom"/>
</dbReference>
<dbReference type="GO" id="GO:0015344">
    <property type="term" value="F:siderophore uptake transmembrane transporter activity"/>
    <property type="evidence" value="ECO:0007669"/>
    <property type="project" value="TreeGrafter"/>
</dbReference>
<evidence type="ECO:0000313" key="13">
    <source>
        <dbReference type="Proteomes" id="UP000077262"/>
    </source>
</evidence>
<keyword evidence="3 8" id="KW-1134">Transmembrane beta strand</keyword>
<dbReference type="Proteomes" id="UP000077262">
    <property type="component" value="Unassembled WGS sequence"/>
</dbReference>
<dbReference type="PANTHER" id="PTHR30069:SF40">
    <property type="entry name" value="TONB-DEPENDENT RECEPTOR NMB0964-RELATED"/>
    <property type="match status" value="1"/>
</dbReference>
<evidence type="ECO:0000256" key="1">
    <source>
        <dbReference type="ARBA" id="ARBA00004571"/>
    </source>
</evidence>
<dbReference type="InterPro" id="IPR037066">
    <property type="entry name" value="Plug_dom_sf"/>
</dbReference>
<keyword evidence="5 9" id="KW-0798">TonB box</keyword>
<evidence type="ECO:0000256" key="3">
    <source>
        <dbReference type="ARBA" id="ARBA00022452"/>
    </source>
</evidence>
<dbReference type="Pfam" id="PF07715">
    <property type="entry name" value="Plug"/>
    <property type="match status" value="1"/>
</dbReference>
<feature type="domain" description="TonB-dependent receptor plug" evidence="11">
    <location>
        <begin position="6"/>
        <end position="105"/>
    </location>
</feature>
<dbReference type="InterPro" id="IPR000531">
    <property type="entry name" value="Beta-barrel_TonB"/>
</dbReference>
<evidence type="ECO:0000313" key="12">
    <source>
        <dbReference type="EMBL" id="OAH39593.1"/>
    </source>
</evidence>
<evidence type="ECO:0000256" key="6">
    <source>
        <dbReference type="ARBA" id="ARBA00023136"/>
    </source>
</evidence>